<name>A0A8J4PXJ8_9MYCE</name>
<sequence>MSSQNLYDDQKFFDGYAQLPRSQRGLDGAPEWKSIEAMLPQDFTGYNVLDLGAGYGWFSRYAVGRGATHVDALDISSKMIEKAKELTAAECLPSISYKVQDLEHFKATDYPTSYDLVYCSLTLHYIVGLKELLENVYQCLKPGGAFVFTAEHPIFTAAKNPQPWWIENNSSKIWPVSHYSVEGERTTNWITEGIVKQHRKLSTYINLLIQVGFKIDQIDEWGPSAQQIKDNPSLDEEKDRPMMFLMSLHK</sequence>
<dbReference type="InterPro" id="IPR029063">
    <property type="entry name" value="SAM-dependent_MTases_sf"/>
</dbReference>
<dbReference type="PANTHER" id="PTHR43861:SF1">
    <property type="entry name" value="TRANS-ACONITATE 2-METHYLTRANSFERASE"/>
    <property type="match status" value="1"/>
</dbReference>
<dbReference type="Pfam" id="PF13649">
    <property type="entry name" value="Methyltransf_25"/>
    <property type="match status" value="1"/>
</dbReference>
<feature type="domain" description="Methyltransferase" evidence="3">
    <location>
        <begin position="48"/>
        <end position="144"/>
    </location>
</feature>
<dbReference type="SUPFAM" id="SSF53335">
    <property type="entry name" value="S-adenosyl-L-methionine-dependent methyltransferases"/>
    <property type="match status" value="1"/>
</dbReference>
<dbReference type="GO" id="GO:0032259">
    <property type="term" value="P:methylation"/>
    <property type="evidence" value="ECO:0007669"/>
    <property type="project" value="UniProtKB-KW"/>
</dbReference>
<keyword evidence="1" id="KW-0489">Methyltransferase</keyword>
<protein>
    <recommendedName>
        <fullName evidence="3">Methyltransferase domain-containing protein</fullName>
    </recommendedName>
</protein>
<evidence type="ECO:0000313" key="4">
    <source>
        <dbReference type="EMBL" id="KAF2074629.1"/>
    </source>
</evidence>
<accession>A0A8J4PXJ8</accession>
<dbReference type="InterPro" id="IPR041698">
    <property type="entry name" value="Methyltransf_25"/>
</dbReference>
<keyword evidence="5" id="KW-1185">Reference proteome</keyword>
<dbReference type="Proteomes" id="UP000695562">
    <property type="component" value="Unassembled WGS sequence"/>
</dbReference>
<evidence type="ECO:0000256" key="1">
    <source>
        <dbReference type="ARBA" id="ARBA00022603"/>
    </source>
</evidence>
<dbReference type="Gene3D" id="3.40.50.150">
    <property type="entry name" value="Vaccinia Virus protein VP39"/>
    <property type="match status" value="1"/>
</dbReference>
<evidence type="ECO:0000313" key="5">
    <source>
        <dbReference type="Proteomes" id="UP000695562"/>
    </source>
</evidence>
<evidence type="ECO:0000256" key="2">
    <source>
        <dbReference type="ARBA" id="ARBA00022679"/>
    </source>
</evidence>
<dbReference type="EMBL" id="AJWJ01000137">
    <property type="protein sequence ID" value="KAF2074629.1"/>
    <property type="molecule type" value="Genomic_DNA"/>
</dbReference>
<gene>
    <name evidence="4" type="ORF">CYY_004068</name>
</gene>
<dbReference type="AlphaFoldDB" id="A0A8J4PXJ8"/>
<comment type="caution">
    <text evidence="4">The sequence shown here is derived from an EMBL/GenBank/DDBJ whole genome shotgun (WGS) entry which is preliminary data.</text>
</comment>
<organism evidence="4 5">
    <name type="scientific">Polysphondylium violaceum</name>
    <dbReference type="NCBI Taxonomy" id="133409"/>
    <lineage>
        <taxon>Eukaryota</taxon>
        <taxon>Amoebozoa</taxon>
        <taxon>Evosea</taxon>
        <taxon>Eumycetozoa</taxon>
        <taxon>Dictyostelia</taxon>
        <taxon>Dictyosteliales</taxon>
        <taxon>Dictyosteliaceae</taxon>
        <taxon>Polysphondylium</taxon>
    </lineage>
</organism>
<evidence type="ECO:0000259" key="3">
    <source>
        <dbReference type="Pfam" id="PF13649"/>
    </source>
</evidence>
<keyword evidence="2" id="KW-0808">Transferase</keyword>
<reference evidence="4" key="1">
    <citation type="submission" date="2020-01" db="EMBL/GenBank/DDBJ databases">
        <title>Development of genomics and gene disruption for Polysphondylium violaceum indicates a role for the polyketide synthase stlB in stalk morphogenesis.</title>
        <authorList>
            <person name="Narita B."/>
            <person name="Kawabe Y."/>
            <person name="Kin K."/>
            <person name="Saito T."/>
            <person name="Gibbs R."/>
            <person name="Kuspa A."/>
            <person name="Muzny D."/>
            <person name="Queller D."/>
            <person name="Richards S."/>
            <person name="Strassman J."/>
            <person name="Sucgang R."/>
            <person name="Worley K."/>
            <person name="Schaap P."/>
        </authorList>
    </citation>
    <scope>NUCLEOTIDE SEQUENCE</scope>
    <source>
        <strain evidence="4">QSvi11</strain>
    </source>
</reference>
<proteinExistence type="predicted"/>
<dbReference type="PANTHER" id="PTHR43861">
    <property type="entry name" value="TRANS-ACONITATE 2-METHYLTRANSFERASE-RELATED"/>
    <property type="match status" value="1"/>
</dbReference>
<dbReference type="OrthoDB" id="16596at2759"/>
<dbReference type="GO" id="GO:0008168">
    <property type="term" value="F:methyltransferase activity"/>
    <property type="evidence" value="ECO:0007669"/>
    <property type="project" value="UniProtKB-KW"/>
</dbReference>
<dbReference type="CDD" id="cd02440">
    <property type="entry name" value="AdoMet_MTases"/>
    <property type="match status" value="1"/>
</dbReference>